<dbReference type="GO" id="GO:0009966">
    <property type="term" value="P:regulation of signal transduction"/>
    <property type="evidence" value="ECO:0007669"/>
    <property type="project" value="UniProtKB-ARBA"/>
</dbReference>
<protein>
    <submittedName>
        <fullName evidence="4">Uncharacterized protein</fullName>
    </submittedName>
</protein>
<dbReference type="PANTHER" id="PTHR48051:SF46">
    <property type="entry name" value="LEUCINE RICH REPEAT-CONTAINING DOMAIN PROTEIN"/>
    <property type="match status" value="1"/>
</dbReference>
<keyword evidence="1" id="KW-0433">Leucine-rich repeat</keyword>
<evidence type="ECO:0000256" key="1">
    <source>
        <dbReference type="ARBA" id="ARBA00022614"/>
    </source>
</evidence>
<dbReference type="InterPro" id="IPR050216">
    <property type="entry name" value="LRR_domain-containing"/>
</dbReference>
<dbReference type="SMART" id="SM00369">
    <property type="entry name" value="LRR_TYP"/>
    <property type="match status" value="7"/>
</dbReference>
<accession>A0A815HE29</accession>
<dbReference type="Proteomes" id="UP000663828">
    <property type="component" value="Unassembled WGS sequence"/>
</dbReference>
<dbReference type="Gene3D" id="3.40.50.300">
    <property type="entry name" value="P-loop containing nucleotide triphosphate hydrolases"/>
    <property type="match status" value="1"/>
</dbReference>
<keyword evidence="5" id="KW-1185">Reference proteome</keyword>
<dbReference type="PANTHER" id="PTHR48051">
    <property type="match status" value="1"/>
</dbReference>
<organism evidence="4 5">
    <name type="scientific">Adineta ricciae</name>
    <name type="common">Rotifer</name>
    <dbReference type="NCBI Taxonomy" id="249248"/>
    <lineage>
        <taxon>Eukaryota</taxon>
        <taxon>Metazoa</taxon>
        <taxon>Spiralia</taxon>
        <taxon>Gnathifera</taxon>
        <taxon>Rotifera</taxon>
        <taxon>Eurotatoria</taxon>
        <taxon>Bdelloidea</taxon>
        <taxon>Adinetida</taxon>
        <taxon>Adinetidae</taxon>
        <taxon>Adineta</taxon>
    </lineage>
</organism>
<dbReference type="InterPro" id="IPR032675">
    <property type="entry name" value="LRR_dom_sf"/>
</dbReference>
<dbReference type="InterPro" id="IPR001611">
    <property type="entry name" value="Leu-rich_rpt"/>
</dbReference>
<dbReference type="SMART" id="SM00364">
    <property type="entry name" value="LRR_BAC"/>
    <property type="match status" value="5"/>
</dbReference>
<dbReference type="InterPro" id="IPR003591">
    <property type="entry name" value="Leu-rich_rpt_typical-subtyp"/>
</dbReference>
<reference evidence="4" key="1">
    <citation type="submission" date="2021-02" db="EMBL/GenBank/DDBJ databases">
        <authorList>
            <person name="Nowell W R."/>
        </authorList>
    </citation>
    <scope>NUCLEOTIDE SEQUENCE</scope>
</reference>
<dbReference type="Gene3D" id="3.80.10.10">
    <property type="entry name" value="Ribonuclease Inhibitor"/>
    <property type="match status" value="3"/>
</dbReference>
<dbReference type="SUPFAM" id="SSF52058">
    <property type="entry name" value="L domain-like"/>
    <property type="match status" value="1"/>
</dbReference>
<dbReference type="InterPro" id="IPR027417">
    <property type="entry name" value="P-loop_NTPase"/>
</dbReference>
<name>A0A815HE29_ADIRI</name>
<keyword evidence="2" id="KW-0677">Repeat</keyword>
<dbReference type="EMBL" id="CAJNOR010002859">
    <property type="protein sequence ID" value="CAF1349586.1"/>
    <property type="molecule type" value="Genomic_DNA"/>
</dbReference>
<comment type="caution">
    <text evidence="4">The sequence shown here is derived from an EMBL/GenBank/DDBJ whole genome shotgun (WGS) entry which is preliminary data.</text>
</comment>
<dbReference type="Pfam" id="PF13855">
    <property type="entry name" value="LRR_8"/>
    <property type="match status" value="1"/>
</dbReference>
<dbReference type="SUPFAM" id="SSF52540">
    <property type="entry name" value="P-loop containing nucleoside triphosphate hydrolases"/>
    <property type="match status" value="1"/>
</dbReference>
<evidence type="ECO:0000313" key="5">
    <source>
        <dbReference type="Proteomes" id="UP000663828"/>
    </source>
</evidence>
<evidence type="ECO:0000256" key="3">
    <source>
        <dbReference type="SAM" id="MobiDB-lite"/>
    </source>
</evidence>
<sequence>MAGNCRRVSFSQGDYPPRNRNSSAFQSKRTSLNLNVIKDVSSETIKSDIEDINAIDHLEHSAMGTSPKSIESQKQFSNSKLLVPSRMKTRKAFKRNKSLLRTNKTNTKQLGELNTSETKNLSSHGIFLVPIDIFEIVHLRRLILSHNHLSCVPYEICSLVHLNYLDISYNPLVLEDIFNDEPCFPHEFHHLTNLQTLIVADCNLRDIPAVIWSTTSLIKLDLSGNKVGYIAGEIGNLVNLQYLRLCRMGLVTLPAEIAFCDQIKTIDILENPIDNLPETLTECRRLSQLKLNYKQFSKSLDDYIILLIDQGKIQSQHIPSIIFELEGLAILDLEETKINSIPAEQTLFNLTELYLSNNSFHEIPQSLCMISQLKVLDISMNHIRTISKHLLELTRLEQLNLSKNMLTSLSELFVDLPMLKKLIVSHNQIYTIEEKFSQSQSLLLLDLSYNHLNYFSNEFCELIQLQMLDIRYNQLGSLPLSIRRMTGLESMNSFNDVSQRIGLHLVGNPINNPPSYIWKSTDIKALFVYMDMEEKRLSTSFYHLKLIFIGPKGVGKTTFITELLHTQSRICKTRKTLAMFTSKLQPDKPQLPFIDQDYLSGSCSQICRTYPPPLKSYRLSETSINMMHKSTFITKNNLYCTIIDLTSAASFEILYSLIYDSNALYILPINLTSLLESLQNIHKNESHTASIDSTALLSKDWLQKHIFRYLESLSSHGKHVSIAIIGLIDGSKLVLPMLYAQTLLRDIQSRVNTFLLGANVNHYSHFFQLPIDFKEKTMLTSFLQQLEHIAQQRNVRHHKHKHQFIKQRLDLHQLSALVMNYETCFRSFQERNLTSSIAPDANEMEEEINQMLFDECLNYLKLTGDILSVGKTPHSILILQPDYLLNKIFAHTLFRPDLDCWLDYRKNLVFQFCGYYSSEESFAKDRQRLRTNGEFSWRLLKVLFYELTANNINVSELSIIEYCRLMQRLQLGYLIESSYDHGEFTTCSFVCPGLMHRT</sequence>
<feature type="region of interest" description="Disordered" evidence="3">
    <location>
        <begin position="1"/>
        <end position="26"/>
    </location>
</feature>
<evidence type="ECO:0000313" key="4">
    <source>
        <dbReference type="EMBL" id="CAF1349586.1"/>
    </source>
</evidence>
<dbReference type="Pfam" id="PF00560">
    <property type="entry name" value="LRR_1"/>
    <property type="match status" value="1"/>
</dbReference>
<dbReference type="SUPFAM" id="SSF52047">
    <property type="entry name" value="RNI-like"/>
    <property type="match status" value="1"/>
</dbReference>
<proteinExistence type="predicted"/>
<dbReference type="PROSITE" id="PS51450">
    <property type="entry name" value="LRR"/>
    <property type="match status" value="2"/>
</dbReference>
<evidence type="ECO:0000256" key="2">
    <source>
        <dbReference type="ARBA" id="ARBA00022737"/>
    </source>
</evidence>
<dbReference type="AlphaFoldDB" id="A0A815HE29"/>
<dbReference type="GO" id="GO:0005737">
    <property type="term" value="C:cytoplasm"/>
    <property type="evidence" value="ECO:0007669"/>
    <property type="project" value="TreeGrafter"/>
</dbReference>
<gene>
    <name evidence="4" type="ORF">XAT740_LOCUS31409</name>
</gene>